<evidence type="ECO:0000313" key="2">
    <source>
        <dbReference type="Proteomes" id="UP000075636"/>
    </source>
</evidence>
<dbReference type="EMBL" id="LHZR01000100">
    <property type="protein sequence ID" value="KXV48868.1"/>
    <property type="molecule type" value="Genomic_DNA"/>
</dbReference>
<protein>
    <submittedName>
        <fullName evidence="1">Uncharacterized protein</fullName>
    </submittedName>
</protein>
<dbReference type="PATRIC" id="fig|318683.6.peg.2459"/>
<name>A0A149TKA0_9PROT</name>
<dbReference type="AlphaFoldDB" id="A0A149TKA0"/>
<gene>
    <name evidence="1" type="ORF">AD945_05830</name>
</gene>
<proteinExistence type="predicted"/>
<comment type="caution">
    <text evidence="1">The sequence shown here is derived from an EMBL/GenBank/DDBJ whole genome shotgun (WGS) entry which is preliminary data.</text>
</comment>
<organism evidence="1 2">
    <name type="scientific">Gluconobacter albidus</name>
    <dbReference type="NCBI Taxonomy" id="318683"/>
    <lineage>
        <taxon>Bacteria</taxon>
        <taxon>Pseudomonadati</taxon>
        <taxon>Pseudomonadota</taxon>
        <taxon>Alphaproteobacteria</taxon>
        <taxon>Acetobacterales</taxon>
        <taxon>Acetobacteraceae</taxon>
        <taxon>Gluconobacter</taxon>
    </lineage>
</organism>
<reference evidence="1 2" key="1">
    <citation type="submission" date="2015-06" db="EMBL/GenBank/DDBJ databases">
        <title>Improved classification and identification of acetic acid bacteria using matrix-assisted laser desorption/ionization time-of-flight mass spectrometry; Gluconobacter nephelii and Gluconobacter uchimurae are later heterotypic synonyms of Gluconobacter japonicus and Gluconobacter oxydans, respectively.</title>
        <authorList>
            <person name="Li L."/>
            <person name="Cleenwerck I."/>
            <person name="De Vuyst L."/>
            <person name="Vandamme P."/>
        </authorList>
    </citation>
    <scope>NUCLEOTIDE SEQUENCE [LARGE SCALE GENOMIC DNA]</scope>
    <source>
        <strain evidence="1 2">LMG 1768</strain>
    </source>
</reference>
<accession>A0A149TKA0</accession>
<evidence type="ECO:0000313" key="1">
    <source>
        <dbReference type="EMBL" id="KXV48868.1"/>
    </source>
</evidence>
<sequence length="80" mass="8764">MPLGLVERYLADVCQTRGTEMVQQTTQIGLGCLGARLCLSIGRDRMGKGYNGPLAIDAFLPEFGFALRPLFFRLLGVRSS</sequence>
<dbReference type="Proteomes" id="UP000075636">
    <property type="component" value="Unassembled WGS sequence"/>
</dbReference>